<sequence>MAWALAADAVLFLHLCVVAFVVLGLGLIVLGNLRGWCYVNAWWFRLVHLLTIGVVVVQSWLGKLCPLTTLELWLRERAGEASYNGGFIEYWLSRLLYVEAPPWAFVLAYTVFGLCVVAAWGQWPPRRPGASAGRSV</sequence>
<reference evidence="2 3" key="1">
    <citation type="submission" date="2016-10" db="EMBL/GenBank/DDBJ databases">
        <authorList>
            <person name="de Groot N.N."/>
        </authorList>
    </citation>
    <scope>NUCLEOTIDE SEQUENCE [LARGE SCALE GENOMIC DNA]</scope>
    <source>
        <strain evidence="2 3">DSM 16957</strain>
    </source>
</reference>
<protein>
    <recommendedName>
        <fullName evidence="4">DUF2784 domain-containing protein</fullName>
    </recommendedName>
</protein>
<organism evidence="2 3">
    <name type="scientific">Aquimonas voraii</name>
    <dbReference type="NCBI Taxonomy" id="265719"/>
    <lineage>
        <taxon>Bacteria</taxon>
        <taxon>Pseudomonadati</taxon>
        <taxon>Pseudomonadota</taxon>
        <taxon>Gammaproteobacteria</taxon>
        <taxon>Lysobacterales</taxon>
        <taxon>Lysobacteraceae</taxon>
        <taxon>Aquimonas</taxon>
    </lineage>
</organism>
<dbReference type="InterPro" id="IPR021218">
    <property type="entry name" value="DUF2784"/>
</dbReference>
<dbReference type="Pfam" id="PF10861">
    <property type="entry name" value="DUF2784"/>
    <property type="match status" value="1"/>
</dbReference>
<accession>A0A1G6UUJ5</accession>
<dbReference type="Proteomes" id="UP000199603">
    <property type="component" value="Unassembled WGS sequence"/>
</dbReference>
<dbReference type="OrthoDB" id="370375at2"/>
<dbReference type="AlphaFoldDB" id="A0A1G6UUJ5"/>
<feature type="transmembrane region" description="Helical" evidence="1">
    <location>
        <begin position="42"/>
        <end position="61"/>
    </location>
</feature>
<dbReference type="Gene3D" id="1.10.287.70">
    <property type="match status" value="1"/>
</dbReference>
<feature type="transmembrane region" description="Helical" evidence="1">
    <location>
        <begin position="100"/>
        <end position="121"/>
    </location>
</feature>
<keyword evidence="1" id="KW-0472">Membrane</keyword>
<dbReference type="STRING" id="265719.SAMN04488509_102496"/>
<proteinExistence type="predicted"/>
<name>A0A1G6UUJ5_9GAMM</name>
<gene>
    <name evidence="2" type="ORF">SAMN04488509_102496</name>
</gene>
<evidence type="ECO:0000313" key="3">
    <source>
        <dbReference type="Proteomes" id="UP000199603"/>
    </source>
</evidence>
<dbReference type="EMBL" id="FNAG01000002">
    <property type="protein sequence ID" value="SDD44924.1"/>
    <property type="molecule type" value="Genomic_DNA"/>
</dbReference>
<feature type="transmembrane region" description="Helical" evidence="1">
    <location>
        <begin position="12"/>
        <end position="30"/>
    </location>
</feature>
<evidence type="ECO:0000313" key="2">
    <source>
        <dbReference type="EMBL" id="SDD44924.1"/>
    </source>
</evidence>
<keyword evidence="1" id="KW-0812">Transmembrane</keyword>
<dbReference type="RefSeq" id="WP_091240561.1">
    <property type="nucleotide sequence ID" value="NZ_FNAG01000002.1"/>
</dbReference>
<keyword evidence="1" id="KW-1133">Transmembrane helix</keyword>
<keyword evidence="3" id="KW-1185">Reference proteome</keyword>
<evidence type="ECO:0008006" key="4">
    <source>
        <dbReference type="Google" id="ProtNLM"/>
    </source>
</evidence>
<evidence type="ECO:0000256" key="1">
    <source>
        <dbReference type="SAM" id="Phobius"/>
    </source>
</evidence>